<dbReference type="AlphaFoldDB" id="A0A5M3MDZ9"/>
<dbReference type="RefSeq" id="XP_007773169.1">
    <property type="nucleotide sequence ID" value="XM_007774979.1"/>
</dbReference>
<dbReference type="KEGG" id="cput:CONPUDRAFT_168586"/>
<gene>
    <name evidence="3" type="ORF">CONPUDRAFT_168586</name>
</gene>
<accession>A0A5M3MDZ9</accession>
<organism evidence="3 4">
    <name type="scientific">Coniophora puteana (strain RWD-64-598)</name>
    <name type="common">Brown rot fungus</name>
    <dbReference type="NCBI Taxonomy" id="741705"/>
    <lineage>
        <taxon>Eukaryota</taxon>
        <taxon>Fungi</taxon>
        <taxon>Dikarya</taxon>
        <taxon>Basidiomycota</taxon>
        <taxon>Agaricomycotina</taxon>
        <taxon>Agaricomycetes</taxon>
        <taxon>Agaricomycetidae</taxon>
        <taxon>Boletales</taxon>
        <taxon>Coniophorineae</taxon>
        <taxon>Coniophoraceae</taxon>
        <taxon>Coniophora</taxon>
    </lineage>
</organism>
<reference evidence="4" key="1">
    <citation type="journal article" date="2012" name="Science">
        <title>The Paleozoic origin of enzymatic lignin decomposition reconstructed from 31 fungal genomes.</title>
        <authorList>
            <person name="Floudas D."/>
            <person name="Binder M."/>
            <person name="Riley R."/>
            <person name="Barry K."/>
            <person name="Blanchette R.A."/>
            <person name="Henrissat B."/>
            <person name="Martinez A.T."/>
            <person name="Otillar R."/>
            <person name="Spatafora J.W."/>
            <person name="Yadav J.S."/>
            <person name="Aerts A."/>
            <person name="Benoit I."/>
            <person name="Boyd A."/>
            <person name="Carlson A."/>
            <person name="Copeland A."/>
            <person name="Coutinho P.M."/>
            <person name="de Vries R.P."/>
            <person name="Ferreira P."/>
            <person name="Findley K."/>
            <person name="Foster B."/>
            <person name="Gaskell J."/>
            <person name="Glotzer D."/>
            <person name="Gorecki P."/>
            <person name="Heitman J."/>
            <person name="Hesse C."/>
            <person name="Hori C."/>
            <person name="Igarashi K."/>
            <person name="Jurgens J.A."/>
            <person name="Kallen N."/>
            <person name="Kersten P."/>
            <person name="Kohler A."/>
            <person name="Kuees U."/>
            <person name="Kumar T.K.A."/>
            <person name="Kuo A."/>
            <person name="LaButti K."/>
            <person name="Larrondo L.F."/>
            <person name="Lindquist E."/>
            <person name="Ling A."/>
            <person name="Lombard V."/>
            <person name="Lucas S."/>
            <person name="Lundell T."/>
            <person name="Martin R."/>
            <person name="McLaughlin D.J."/>
            <person name="Morgenstern I."/>
            <person name="Morin E."/>
            <person name="Murat C."/>
            <person name="Nagy L.G."/>
            <person name="Nolan M."/>
            <person name="Ohm R.A."/>
            <person name="Patyshakuliyeva A."/>
            <person name="Rokas A."/>
            <person name="Ruiz-Duenas F.J."/>
            <person name="Sabat G."/>
            <person name="Salamov A."/>
            <person name="Samejima M."/>
            <person name="Schmutz J."/>
            <person name="Slot J.C."/>
            <person name="St John F."/>
            <person name="Stenlid J."/>
            <person name="Sun H."/>
            <person name="Sun S."/>
            <person name="Syed K."/>
            <person name="Tsang A."/>
            <person name="Wiebenga A."/>
            <person name="Young D."/>
            <person name="Pisabarro A."/>
            <person name="Eastwood D.C."/>
            <person name="Martin F."/>
            <person name="Cullen D."/>
            <person name="Grigoriev I.V."/>
            <person name="Hibbett D.S."/>
        </authorList>
    </citation>
    <scope>NUCLEOTIDE SEQUENCE [LARGE SCALE GENOMIC DNA]</scope>
    <source>
        <strain evidence="4">RWD-64-598 SS2</strain>
    </source>
</reference>
<feature type="domain" description="HNH nuclease" evidence="2">
    <location>
        <begin position="27"/>
        <end position="66"/>
    </location>
</feature>
<evidence type="ECO:0000313" key="3">
    <source>
        <dbReference type="EMBL" id="EIW76845.1"/>
    </source>
</evidence>
<dbReference type="InterPro" id="IPR003615">
    <property type="entry name" value="HNH_nuc"/>
</dbReference>
<dbReference type="GeneID" id="19206027"/>
<comment type="caution">
    <text evidence="3">The sequence shown here is derived from an EMBL/GenBank/DDBJ whole genome shotgun (WGS) entry which is preliminary data.</text>
</comment>
<feature type="non-terminal residue" evidence="3">
    <location>
        <position position="214"/>
    </location>
</feature>
<feature type="region of interest" description="Disordered" evidence="1">
    <location>
        <begin position="131"/>
        <end position="175"/>
    </location>
</feature>
<evidence type="ECO:0000256" key="1">
    <source>
        <dbReference type="SAM" id="MobiDB-lite"/>
    </source>
</evidence>
<sequence length="214" mass="24062">MYSLRARLIAATLLYRPRSNLREWAHLQQVGWIPAGAKASPEHEPRNGLMMCPTHHVAFDALMFFIRYEPKLGKYIFVYFDSYGSSTAKPLLVHEYMVCGKNFLQPSPAVPISGHWQEWMLTSGVVNEGEGGESFTFKREAPPQPSGPHQGLHALSANRYSPSPDIAPESGPQLFLSAPQPELIGQLMSTQRTMPSWKAWQTETMSWEGTTEEN</sequence>
<dbReference type="OrthoDB" id="2124139at2759"/>
<dbReference type="EMBL" id="JH711585">
    <property type="protein sequence ID" value="EIW76845.1"/>
    <property type="molecule type" value="Genomic_DNA"/>
</dbReference>
<name>A0A5M3MDZ9_CONPW</name>
<dbReference type="Pfam" id="PF13391">
    <property type="entry name" value="HNH_2"/>
    <property type="match status" value="1"/>
</dbReference>
<proteinExistence type="predicted"/>
<evidence type="ECO:0000313" key="4">
    <source>
        <dbReference type="Proteomes" id="UP000053558"/>
    </source>
</evidence>
<evidence type="ECO:0000259" key="2">
    <source>
        <dbReference type="Pfam" id="PF13391"/>
    </source>
</evidence>
<dbReference type="Proteomes" id="UP000053558">
    <property type="component" value="Unassembled WGS sequence"/>
</dbReference>
<keyword evidence="4" id="KW-1185">Reference proteome</keyword>
<protein>
    <recommendedName>
        <fullName evidence="2">HNH nuclease domain-containing protein</fullName>
    </recommendedName>
</protein>
<dbReference type="OMA" id="ACEMEGT"/>